<keyword evidence="5" id="KW-0479">Metal-binding</keyword>
<keyword evidence="4" id="KW-0540">Nuclease</keyword>
<protein>
    <recommendedName>
        <fullName evidence="8">DDE Tnp4 domain-containing protein</fullName>
    </recommendedName>
</protein>
<keyword evidence="7" id="KW-0539">Nucleus</keyword>
<dbReference type="STRING" id="105785.A0A2J7RE69"/>
<dbReference type="InterPro" id="IPR045249">
    <property type="entry name" value="HARBI1-like"/>
</dbReference>
<evidence type="ECO:0000256" key="7">
    <source>
        <dbReference type="ARBA" id="ARBA00023242"/>
    </source>
</evidence>
<evidence type="ECO:0000313" key="9">
    <source>
        <dbReference type="EMBL" id="PNF39132.1"/>
    </source>
</evidence>
<evidence type="ECO:0000256" key="3">
    <source>
        <dbReference type="ARBA" id="ARBA00006958"/>
    </source>
</evidence>
<keyword evidence="6" id="KW-0378">Hydrolase</keyword>
<comment type="cofactor">
    <cofactor evidence="1">
        <name>a divalent metal cation</name>
        <dbReference type="ChEBI" id="CHEBI:60240"/>
    </cofactor>
</comment>
<dbReference type="EMBL" id="NEVH01005277">
    <property type="protein sequence ID" value="PNF39132.1"/>
    <property type="molecule type" value="Genomic_DNA"/>
</dbReference>
<dbReference type="Pfam" id="PF13359">
    <property type="entry name" value="DDE_Tnp_4"/>
    <property type="match status" value="1"/>
</dbReference>
<evidence type="ECO:0000256" key="6">
    <source>
        <dbReference type="ARBA" id="ARBA00022801"/>
    </source>
</evidence>
<sequence length="387" mass="44828">MDDDLYFLENPYLVRRRMQRKRRKYWVSPILIKRRILGEFHHLHEELKRNGEKFCDYYRMNMETFQYTLMAIQPSITKWSNFREVIPPEERLALTLRYLATGCSFKTLGYSFRISDVTVGRIVKETCEAIWDNLHVLHIPFPKEDEVEPIVQGFWNKWKFPNCVGCIDGKHVRIKNPRHSGSMFRNYKQFFSIVLQAVAGPDYRFLAIHVGAYGKESDGGVFSHSSLSQKLEQGALGVGRLSALPGTNIKVPYVLLGDEGYPLKTYLMRPFPMSKLGQSQTIFNKRLSKARQVVECAFGIMSSKWRLLQTSIEIEEPGDVDNIVKCICLLHNIIIEKEGEEPVASFTCQQTQSRNRYSSLGENRSVNAAYSIREQFMTFFCAEEVND</sequence>
<dbReference type="GO" id="GO:0005634">
    <property type="term" value="C:nucleus"/>
    <property type="evidence" value="ECO:0007669"/>
    <property type="project" value="UniProtKB-SubCell"/>
</dbReference>
<organism evidence="9 10">
    <name type="scientific">Cryptotermes secundus</name>
    <dbReference type="NCBI Taxonomy" id="105785"/>
    <lineage>
        <taxon>Eukaryota</taxon>
        <taxon>Metazoa</taxon>
        <taxon>Ecdysozoa</taxon>
        <taxon>Arthropoda</taxon>
        <taxon>Hexapoda</taxon>
        <taxon>Insecta</taxon>
        <taxon>Pterygota</taxon>
        <taxon>Neoptera</taxon>
        <taxon>Polyneoptera</taxon>
        <taxon>Dictyoptera</taxon>
        <taxon>Blattodea</taxon>
        <taxon>Blattoidea</taxon>
        <taxon>Termitoidae</taxon>
        <taxon>Kalotermitidae</taxon>
        <taxon>Cryptotermitinae</taxon>
        <taxon>Cryptotermes</taxon>
    </lineage>
</organism>
<comment type="subcellular location">
    <subcellularLocation>
        <location evidence="2">Nucleus</location>
    </subcellularLocation>
</comment>
<name>A0A2J7RE69_9NEOP</name>
<dbReference type="GO" id="GO:0046872">
    <property type="term" value="F:metal ion binding"/>
    <property type="evidence" value="ECO:0007669"/>
    <property type="project" value="UniProtKB-KW"/>
</dbReference>
<dbReference type="GO" id="GO:0004518">
    <property type="term" value="F:nuclease activity"/>
    <property type="evidence" value="ECO:0007669"/>
    <property type="project" value="UniProtKB-KW"/>
</dbReference>
<evidence type="ECO:0000256" key="4">
    <source>
        <dbReference type="ARBA" id="ARBA00022722"/>
    </source>
</evidence>
<dbReference type="OrthoDB" id="1696965at2759"/>
<dbReference type="Proteomes" id="UP000235965">
    <property type="component" value="Unassembled WGS sequence"/>
</dbReference>
<comment type="caution">
    <text evidence="9">The sequence shown here is derived from an EMBL/GenBank/DDBJ whole genome shotgun (WGS) entry which is preliminary data.</text>
</comment>
<accession>A0A2J7RE69</accession>
<dbReference type="InterPro" id="IPR027806">
    <property type="entry name" value="HARBI1_dom"/>
</dbReference>
<dbReference type="PANTHER" id="PTHR22930:SF269">
    <property type="entry name" value="NUCLEASE HARBI1-LIKE PROTEIN"/>
    <property type="match status" value="1"/>
</dbReference>
<reference evidence="9 10" key="1">
    <citation type="submission" date="2017-12" db="EMBL/GenBank/DDBJ databases">
        <title>Hemimetabolous genomes reveal molecular basis of termite eusociality.</title>
        <authorList>
            <person name="Harrison M.C."/>
            <person name="Jongepier E."/>
            <person name="Robertson H.M."/>
            <person name="Arning N."/>
            <person name="Bitard-Feildel T."/>
            <person name="Chao H."/>
            <person name="Childers C.P."/>
            <person name="Dinh H."/>
            <person name="Doddapaneni H."/>
            <person name="Dugan S."/>
            <person name="Gowin J."/>
            <person name="Greiner C."/>
            <person name="Han Y."/>
            <person name="Hu H."/>
            <person name="Hughes D.S.T."/>
            <person name="Huylmans A.-K."/>
            <person name="Kemena C."/>
            <person name="Kremer L.P.M."/>
            <person name="Lee S.L."/>
            <person name="Lopez-Ezquerra A."/>
            <person name="Mallet L."/>
            <person name="Monroy-Kuhn J.M."/>
            <person name="Moser A."/>
            <person name="Murali S.C."/>
            <person name="Muzny D.M."/>
            <person name="Otani S."/>
            <person name="Piulachs M.-D."/>
            <person name="Poelchau M."/>
            <person name="Qu J."/>
            <person name="Schaub F."/>
            <person name="Wada-Katsumata A."/>
            <person name="Worley K.C."/>
            <person name="Xie Q."/>
            <person name="Ylla G."/>
            <person name="Poulsen M."/>
            <person name="Gibbs R.A."/>
            <person name="Schal C."/>
            <person name="Richards S."/>
            <person name="Belles X."/>
            <person name="Korb J."/>
            <person name="Bornberg-Bauer E."/>
        </authorList>
    </citation>
    <scope>NUCLEOTIDE SEQUENCE [LARGE SCALE GENOMIC DNA]</scope>
    <source>
        <tissue evidence="9">Whole body</tissue>
    </source>
</reference>
<evidence type="ECO:0000256" key="2">
    <source>
        <dbReference type="ARBA" id="ARBA00004123"/>
    </source>
</evidence>
<evidence type="ECO:0000313" key="10">
    <source>
        <dbReference type="Proteomes" id="UP000235965"/>
    </source>
</evidence>
<dbReference type="InParanoid" id="A0A2J7RE69"/>
<comment type="similarity">
    <text evidence="3">Belongs to the HARBI1 family.</text>
</comment>
<dbReference type="AlphaFoldDB" id="A0A2J7RE69"/>
<evidence type="ECO:0000256" key="5">
    <source>
        <dbReference type="ARBA" id="ARBA00022723"/>
    </source>
</evidence>
<gene>
    <name evidence="9" type="ORF">B7P43_G01360</name>
</gene>
<dbReference type="PANTHER" id="PTHR22930">
    <property type="match status" value="1"/>
</dbReference>
<proteinExistence type="inferred from homology"/>
<feature type="domain" description="DDE Tnp4" evidence="8">
    <location>
        <begin position="167"/>
        <end position="332"/>
    </location>
</feature>
<keyword evidence="10" id="KW-1185">Reference proteome</keyword>
<evidence type="ECO:0000256" key="1">
    <source>
        <dbReference type="ARBA" id="ARBA00001968"/>
    </source>
</evidence>
<evidence type="ECO:0000259" key="8">
    <source>
        <dbReference type="Pfam" id="PF13359"/>
    </source>
</evidence>
<dbReference type="GO" id="GO:0016787">
    <property type="term" value="F:hydrolase activity"/>
    <property type="evidence" value="ECO:0007669"/>
    <property type="project" value="UniProtKB-KW"/>
</dbReference>